<dbReference type="CDD" id="cd06460">
    <property type="entry name" value="M32_Taq"/>
    <property type="match status" value="1"/>
</dbReference>
<keyword evidence="1 2" id="KW-0121">Carboxypeptidase</keyword>
<protein>
    <recommendedName>
        <fullName evidence="1">Metal-dependent carboxypeptidase</fullName>
        <ecNumber evidence="1">3.4.17.19</ecNumber>
    </recommendedName>
</protein>
<keyword evidence="1" id="KW-0378">Hydrolase</keyword>
<dbReference type="InterPro" id="IPR001333">
    <property type="entry name" value="Peptidase_M32_Taq"/>
</dbReference>
<dbReference type="EMBL" id="JAHSPG010000003">
    <property type="protein sequence ID" value="MBV4357024.1"/>
    <property type="molecule type" value="Genomic_DNA"/>
</dbReference>
<keyword evidence="1" id="KW-0479">Metal-binding</keyword>
<comment type="catalytic activity">
    <reaction evidence="1">
        <text>Release of a C-terminal amino acid with broad specificity, except for -Pro.</text>
        <dbReference type="EC" id="3.4.17.19"/>
    </reaction>
</comment>
<dbReference type="EC" id="3.4.17.19" evidence="1"/>
<keyword evidence="3" id="KW-1185">Reference proteome</keyword>
<organism evidence="2 3">
    <name type="scientific">Pinibacter aurantiacus</name>
    <dbReference type="NCBI Taxonomy" id="2851599"/>
    <lineage>
        <taxon>Bacteria</taxon>
        <taxon>Pseudomonadati</taxon>
        <taxon>Bacteroidota</taxon>
        <taxon>Chitinophagia</taxon>
        <taxon>Chitinophagales</taxon>
        <taxon>Chitinophagaceae</taxon>
        <taxon>Pinibacter</taxon>
    </lineage>
</organism>
<dbReference type="AlphaFoldDB" id="A0A9E2S9D1"/>
<keyword evidence="1" id="KW-0482">Metalloprotease</keyword>
<dbReference type="PANTHER" id="PTHR34217:SF1">
    <property type="entry name" value="CARBOXYPEPTIDASE 1"/>
    <property type="match status" value="1"/>
</dbReference>
<keyword evidence="1" id="KW-0645">Protease</keyword>
<comment type="similarity">
    <text evidence="1">Belongs to the peptidase M32 family.</text>
</comment>
<evidence type="ECO:0000313" key="3">
    <source>
        <dbReference type="Proteomes" id="UP000812270"/>
    </source>
</evidence>
<reference evidence="2" key="1">
    <citation type="submission" date="2021-06" db="EMBL/GenBank/DDBJ databases">
        <authorList>
            <person name="Huq M.A."/>
        </authorList>
    </citation>
    <scope>NUCLEOTIDE SEQUENCE</scope>
    <source>
        <strain evidence="2">MAH-26</strain>
    </source>
</reference>
<dbReference type="GO" id="GO:0004181">
    <property type="term" value="F:metallocarboxypeptidase activity"/>
    <property type="evidence" value="ECO:0007669"/>
    <property type="project" value="InterPro"/>
</dbReference>
<dbReference type="Proteomes" id="UP000812270">
    <property type="component" value="Unassembled WGS sequence"/>
</dbReference>
<comment type="caution">
    <text evidence="2">The sequence shown here is derived from an EMBL/GenBank/DDBJ whole genome shotgun (WGS) entry which is preliminary data.</text>
</comment>
<evidence type="ECO:0000313" key="2">
    <source>
        <dbReference type="EMBL" id="MBV4357024.1"/>
    </source>
</evidence>
<sequence length="497" mass="58032">MPNPYDAYREKLQQIADVRYSLAVLQWDQETYMPAKSAGTRARQIATLSEVAHNMQTDSALDSLLEKLQEDKNLSEDERKNIELSLYDINQQKKLPGSFVRQMSEAISQSYQFWLDARKQNKFGIFEESLSKLVDLKKQEANYLGYENHLYNALLNQYERGATVAMIDPVFNNIRQPLKELIDEVGKKSQVDDHFLQQHFDKNQQWKFSMQLLKEMQFDFEAGRQDISEHPFTTNFSSEDVRLTTRIDEKDISNMTWSCIHELGHGLYEQGLPAKEYGLPLGEYASLSIHESQSRLWENNVGRSFSFCKYMFPLLKSYFPTEMQKVSVEQFYRSINKVQPSLIRTEADELTYHFHVIIRYELEKKLMENSITVKDIPAYWNGQYKKYLGVDVPDDKRGCLQDVHWSHGSFGYFPTYSLGSLYAAQFFNTASSQLKELQNEIVAGNFAPLLQWLRTNIHQHGRKFTSEQLCERVTGEPLNIDHFMKYARGKYLGIYTP</sequence>
<proteinExistence type="inferred from homology"/>
<name>A0A9E2S9D1_9BACT</name>
<dbReference type="PROSITE" id="PS52034">
    <property type="entry name" value="PEPTIDASE_M32"/>
    <property type="match status" value="1"/>
</dbReference>
<dbReference type="GO" id="GO:0006508">
    <property type="term" value="P:proteolysis"/>
    <property type="evidence" value="ECO:0007669"/>
    <property type="project" value="InterPro"/>
</dbReference>
<dbReference type="PIRSF" id="PIRSF006615">
    <property type="entry name" value="Zn_crbxpep_Taq"/>
    <property type="match status" value="1"/>
</dbReference>
<gene>
    <name evidence="2" type="ORF">KTO63_07710</name>
</gene>
<accession>A0A9E2S9D1</accession>
<comment type="function">
    <text evidence="1">Broad specificity carboxypetidase that releases amino acids sequentially from the C-terminus, including neutral, aromatic, polar and basic residues.</text>
</comment>
<dbReference type="RefSeq" id="WP_217790648.1">
    <property type="nucleotide sequence ID" value="NZ_JAHSPG010000003.1"/>
</dbReference>
<dbReference type="Pfam" id="PF02074">
    <property type="entry name" value="Peptidase_M32"/>
    <property type="match status" value="1"/>
</dbReference>
<evidence type="ECO:0000256" key="1">
    <source>
        <dbReference type="PIRNR" id="PIRNR006615"/>
    </source>
</evidence>
<dbReference type="PANTHER" id="PTHR34217">
    <property type="entry name" value="METAL-DEPENDENT CARBOXYPEPTIDASE"/>
    <property type="match status" value="1"/>
</dbReference>